<dbReference type="PIRSF" id="PIRSF000429">
    <property type="entry name" value="Ac-CoA_Ac_transf"/>
    <property type="match status" value="1"/>
</dbReference>
<reference evidence="2 3" key="1">
    <citation type="submission" date="2016-10" db="EMBL/GenBank/DDBJ databases">
        <authorList>
            <person name="de Groot N.N."/>
        </authorList>
    </citation>
    <scope>NUCLEOTIDE SEQUENCE [LARGE SCALE GENOMIC DNA]</scope>
    <source>
        <strain evidence="2 3">DSM 17890</strain>
    </source>
</reference>
<dbReference type="STRING" id="356660.SAMN05444336_110111"/>
<dbReference type="EMBL" id="FNMZ01000010">
    <property type="protein sequence ID" value="SDX80223.1"/>
    <property type="molecule type" value="Genomic_DNA"/>
</dbReference>
<dbReference type="NCBIfam" id="NF004811">
    <property type="entry name" value="PRK06158.1"/>
    <property type="match status" value="1"/>
</dbReference>
<sequence>MAKPSDLRGKAAVVGVATYGSGEAPGNTEMDLAIKASKLAIEDAGLTLADIDGIATCSTSNAMWPLSVIEHLGIKPSFIEGTCIGGSSFVEHMLPAAMALEYGICNAVLVCYGSVQRTGEMDRKAMAKARATMAAYDYETVYSPPMPVGAYAMAAQRHMHQYGTTRENLAEVAVAARKWANLNPEAFMQGDLSVQDVLDARPVSSPFTVRDCCLVTDGGGAFVMTRADRAKDLKKKPVYMLGAGTAAWHQKITNLPDLTVTCASQSGKEAFAMAGMTPAEVQHLMLYDAFTINPVLFLEDLGFCPKGEGGRFVSDGRIAPGGSLPLNTNGGGLSCVHPGMYGVYTVIESVQQLRGEGGARQAGQIDVSLAHGNGGVLSSQCTAILGTDAAL</sequence>
<evidence type="ECO:0000259" key="1">
    <source>
        <dbReference type="Pfam" id="PF22691"/>
    </source>
</evidence>
<dbReference type="InterPro" id="IPR016039">
    <property type="entry name" value="Thiolase-like"/>
</dbReference>
<dbReference type="Proteomes" id="UP000199118">
    <property type="component" value="Unassembled WGS sequence"/>
</dbReference>
<dbReference type="InterPro" id="IPR055140">
    <property type="entry name" value="Thiolase_C_2"/>
</dbReference>
<gene>
    <name evidence="2" type="ORF">SAMN05444336_110111</name>
</gene>
<proteinExistence type="predicted"/>
<evidence type="ECO:0000313" key="3">
    <source>
        <dbReference type="Proteomes" id="UP000199118"/>
    </source>
</evidence>
<dbReference type="SUPFAM" id="SSF53901">
    <property type="entry name" value="Thiolase-like"/>
    <property type="match status" value="2"/>
</dbReference>
<dbReference type="Pfam" id="PF22691">
    <property type="entry name" value="Thiolase_C_1"/>
    <property type="match status" value="1"/>
</dbReference>
<name>A0A1H3EN78_9RHOB</name>
<dbReference type="PANTHER" id="PTHR42870:SF1">
    <property type="entry name" value="NON-SPECIFIC LIPID-TRANSFER PROTEIN-LIKE 2"/>
    <property type="match status" value="1"/>
</dbReference>
<protein>
    <submittedName>
        <fullName evidence="2">Acetyl-CoA acetyltransferase</fullName>
    </submittedName>
</protein>
<dbReference type="PANTHER" id="PTHR42870">
    <property type="entry name" value="ACETYL-COA C-ACETYLTRANSFERASE"/>
    <property type="match status" value="1"/>
</dbReference>
<keyword evidence="3" id="KW-1185">Reference proteome</keyword>
<dbReference type="GO" id="GO:0003988">
    <property type="term" value="F:acetyl-CoA C-acyltransferase activity"/>
    <property type="evidence" value="ECO:0007669"/>
    <property type="project" value="UniProtKB-ARBA"/>
</dbReference>
<dbReference type="CDD" id="cd00829">
    <property type="entry name" value="SCP-x_thiolase"/>
    <property type="match status" value="1"/>
</dbReference>
<dbReference type="AlphaFoldDB" id="A0A1H3EN78"/>
<keyword evidence="2" id="KW-0808">Transferase</keyword>
<dbReference type="RefSeq" id="WP_092684804.1">
    <property type="nucleotide sequence ID" value="NZ_FNMZ01000010.1"/>
</dbReference>
<dbReference type="Gene3D" id="3.40.47.10">
    <property type="match status" value="1"/>
</dbReference>
<accession>A0A1H3EN78</accession>
<dbReference type="InterPro" id="IPR002155">
    <property type="entry name" value="Thiolase"/>
</dbReference>
<organism evidence="2 3">
    <name type="scientific">Albimonas donghaensis</name>
    <dbReference type="NCBI Taxonomy" id="356660"/>
    <lineage>
        <taxon>Bacteria</taxon>
        <taxon>Pseudomonadati</taxon>
        <taxon>Pseudomonadota</taxon>
        <taxon>Alphaproteobacteria</taxon>
        <taxon>Rhodobacterales</taxon>
        <taxon>Paracoccaceae</taxon>
        <taxon>Albimonas</taxon>
    </lineage>
</organism>
<evidence type="ECO:0000313" key="2">
    <source>
        <dbReference type="EMBL" id="SDX80223.1"/>
    </source>
</evidence>
<feature type="domain" description="Thiolase C-terminal" evidence="1">
    <location>
        <begin position="244"/>
        <end position="387"/>
    </location>
</feature>
<dbReference type="OrthoDB" id="9790314at2"/>